<dbReference type="SUPFAM" id="SSF89095">
    <property type="entry name" value="GatB/YqeY motif"/>
    <property type="match status" value="1"/>
</dbReference>
<dbReference type="AlphaFoldDB" id="A0A2T0TKG9"/>
<dbReference type="GO" id="GO:0016884">
    <property type="term" value="F:carbon-nitrogen ligase activity, with glutamine as amido-N-donor"/>
    <property type="evidence" value="ECO:0007669"/>
    <property type="project" value="InterPro"/>
</dbReference>
<dbReference type="Proteomes" id="UP000239494">
    <property type="component" value="Unassembled WGS sequence"/>
</dbReference>
<protein>
    <recommendedName>
        <fullName evidence="3">Glutamyl-tRNA amidotransferase</fullName>
    </recommendedName>
</protein>
<dbReference type="Pfam" id="PF09424">
    <property type="entry name" value="YqeY"/>
    <property type="match status" value="1"/>
</dbReference>
<evidence type="ECO:0000313" key="2">
    <source>
        <dbReference type="Proteomes" id="UP000239494"/>
    </source>
</evidence>
<dbReference type="Gene3D" id="1.10.10.410">
    <property type="match status" value="1"/>
</dbReference>
<evidence type="ECO:0008006" key="3">
    <source>
        <dbReference type="Google" id="ProtNLM"/>
    </source>
</evidence>
<sequence>MRSNPLFPVPFGPMAELKTRLQNDLTAAIKGRETVKVGALRMALSAITNEEVAGKVARELSDDDVLKVLTREVKKRKEAAEAFAGAGRAEQAELEKTEGTILEDYLPAQLGDDELVALVDAAVAEVAEQLGEQPGQRQMGQVMKAVNAKVAGRAEGGRVAGAVKAKLAG</sequence>
<dbReference type="InterPro" id="IPR042184">
    <property type="entry name" value="YqeY/Aim41_N"/>
</dbReference>
<dbReference type="PANTHER" id="PTHR28055:SF1">
    <property type="entry name" value="ALTERED INHERITANCE OF MITOCHONDRIA PROTEIN 41, MITOCHONDRIAL"/>
    <property type="match status" value="1"/>
</dbReference>
<dbReference type="EMBL" id="PVTF01000001">
    <property type="protein sequence ID" value="PRY46163.1"/>
    <property type="molecule type" value="Genomic_DNA"/>
</dbReference>
<reference evidence="1 2" key="1">
    <citation type="submission" date="2018-03" db="EMBL/GenBank/DDBJ databases">
        <title>Genomic Encyclopedia of Archaeal and Bacterial Type Strains, Phase II (KMG-II): from individual species to whole genera.</title>
        <authorList>
            <person name="Goeker M."/>
        </authorList>
    </citation>
    <scope>NUCLEOTIDE SEQUENCE [LARGE SCALE GENOMIC DNA]</scope>
    <source>
        <strain evidence="1 2">DSM 44720</strain>
    </source>
</reference>
<dbReference type="Gene3D" id="1.10.1510.10">
    <property type="entry name" value="Uncharacterised protein YqeY/AIM41 PF09424, N-terminal domain"/>
    <property type="match status" value="1"/>
</dbReference>
<organism evidence="1 2">
    <name type="scientific">Umezawaea tangerina</name>
    <dbReference type="NCBI Taxonomy" id="84725"/>
    <lineage>
        <taxon>Bacteria</taxon>
        <taxon>Bacillati</taxon>
        <taxon>Actinomycetota</taxon>
        <taxon>Actinomycetes</taxon>
        <taxon>Pseudonocardiales</taxon>
        <taxon>Pseudonocardiaceae</taxon>
        <taxon>Umezawaea</taxon>
    </lineage>
</organism>
<gene>
    <name evidence="1" type="ORF">CLV43_101433</name>
</gene>
<evidence type="ECO:0000313" key="1">
    <source>
        <dbReference type="EMBL" id="PRY46163.1"/>
    </source>
</evidence>
<accession>A0A2T0TKG9</accession>
<comment type="caution">
    <text evidence="1">The sequence shown here is derived from an EMBL/GenBank/DDBJ whole genome shotgun (WGS) entry which is preliminary data.</text>
</comment>
<dbReference type="InterPro" id="IPR003789">
    <property type="entry name" value="Asn/Gln_tRNA_amidoTrase-B-like"/>
</dbReference>
<dbReference type="InterPro" id="IPR019004">
    <property type="entry name" value="YqeY/Aim41"/>
</dbReference>
<proteinExistence type="predicted"/>
<dbReference type="PANTHER" id="PTHR28055">
    <property type="entry name" value="ALTERED INHERITANCE OF MITOCHONDRIA PROTEIN 41, MITOCHONDRIAL"/>
    <property type="match status" value="1"/>
</dbReference>
<keyword evidence="2" id="KW-1185">Reference proteome</keyword>
<dbReference type="InterPro" id="IPR023168">
    <property type="entry name" value="GatB_Yqey_C_2"/>
</dbReference>
<name>A0A2T0TKG9_9PSEU</name>